<dbReference type="PANTHER" id="PTHR12143:SF39">
    <property type="entry name" value="SECRETED PROTEIN"/>
    <property type="match status" value="1"/>
</dbReference>
<dbReference type="AlphaFoldDB" id="A0A124P9H6"/>
<keyword evidence="2" id="KW-0732">Signal</keyword>
<sequence>MKPLRSSIVAALAGAALAACGGDDTVTGGPSVAGILSPGSVSTESSTAAMYRQPSAKPERVDLALTQYVNPLIGTAVSGDSGYAGNVNPGAKVPFGMVTFGPNTPRHDFNGSGGYLSAASSANGTIDFFSMTHLSGVGCPGQGTVAMLPNDNGALIMGAWGPSGAGYSYRNEAAEPGYYKVKLDTGIMVELSATARTGSARIRYTDKNKGFLSIDTTLNGNSDASGATPISSSNVALTVGRDGKSISGQSVAPAFCTPYGTPWNSPVYFHATFDKPLRAQPGSSRLNTASNGAAILQFDLTDADKTVHMKIGISAVSIDNAKRNLQAENANASFDDVRKRASLAWNDRLNAVQIDQAAAPAKLTGAQRDNLTKFYTALYHVFGSPTVYSDVNGDFRSMRQPKVGGSYPKRDPAGSVPVRDTVNVADYRYRQMDGKPGSYRTHYTGFSLWDTYRSQAQLLAWLAPRESGDMMQSLTVDALQCGAFPHWVDASDDSTPMAGDNALNVMAGAYKFGATHFDVAAAARLMKQSAFNPASACNDNASAPNLTAYLTTHYYTSANSGHPSSEQIERINSDRSAAAFLQALPASVLADPSVQVTQADIDSLFRRASWWTNIYDPASKTLAARAAPPPGSVPGTLGPLTAGSFHESTEPNYFWSFAHDWTALIHAIGGKAAAVTRLNKLFSIDTALSVTPGSAQLNGGESSNGYYIGNEPSFQAPWAYNWAGAPSAAQYVIPIVMSKAFSTGRDGLPGNDDMGATSSWYVWAALGMFPVIPSEAGLALSTPQFGGMTVWFGDGKKLRIETDKPAVDETGRASQRFVRSLKLNGVDYAGSWLPLGSIANGGTLRYALSPGPTDWAAADSLTPPSGANADYARMTAGAPPDAGRTR</sequence>
<dbReference type="Pfam" id="PF17678">
    <property type="entry name" value="Glyco_hydro_92N"/>
    <property type="match status" value="1"/>
</dbReference>
<organism evidence="5 6">
    <name type="scientific">Burkholderia singularis</name>
    <dbReference type="NCBI Taxonomy" id="1503053"/>
    <lineage>
        <taxon>Bacteria</taxon>
        <taxon>Pseudomonadati</taxon>
        <taxon>Pseudomonadota</taxon>
        <taxon>Betaproteobacteria</taxon>
        <taxon>Burkholderiales</taxon>
        <taxon>Burkholderiaceae</taxon>
        <taxon>Burkholderia</taxon>
        <taxon>pseudomallei group</taxon>
    </lineage>
</organism>
<dbReference type="Proteomes" id="UP000062788">
    <property type="component" value="Unassembled WGS sequence"/>
</dbReference>
<reference evidence="5 6" key="1">
    <citation type="submission" date="2015-11" db="EMBL/GenBank/DDBJ databases">
        <title>Expanding the genomic diversity of Burkholderia species for the development of highly accurate diagnostics.</title>
        <authorList>
            <person name="Sahl J."/>
            <person name="Keim P."/>
            <person name="Wagner D."/>
        </authorList>
    </citation>
    <scope>NUCLEOTIDE SEQUENCE [LARGE SCALE GENOMIC DNA]</scope>
    <source>
        <strain evidence="5 6">TSV85</strain>
    </source>
</reference>
<feature type="chain" id="PRO_5007175470" evidence="2">
    <location>
        <begin position="19"/>
        <end position="886"/>
    </location>
</feature>
<feature type="domain" description="Glycosyl hydrolase family 92" evidence="3">
    <location>
        <begin position="320"/>
        <end position="849"/>
    </location>
</feature>
<keyword evidence="6" id="KW-1185">Reference proteome</keyword>
<dbReference type="Gene3D" id="3.30.2080.10">
    <property type="entry name" value="GH92 mannosidase domain"/>
    <property type="match status" value="1"/>
</dbReference>
<evidence type="ECO:0000259" key="3">
    <source>
        <dbReference type="Pfam" id="PF07971"/>
    </source>
</evidence>
<feature type="domain" description="Glycosyl hydrolase family 92 N-terminal" evidence="4">
    <location>
        <begin position="68"/>
        <end position="314"/>
    </location>
</feature>
<dbReference type="GO" id="GO:0000224">
    <property type="term" value="F:peptide-N4-(N-acetyl-beta-glucosaminyl)asparagine amidase activity"/>
    <property type="evidence" value="ECO:0007669"/>
    <property type="project" value="TreeGrafter"/>
</dbReference>
<dbReference type="EMBL" id="LOWA01000018">
    <property type="protein sequence ID" value="KVE28524.1"/>
    <property type="molecule type" value="Genomic_DNA"/>
</dbReference>
<gene>
    <name evidence="5" type="ORF">WS67_07185</name>
</gene>
<dbReference type="GO" id="GO:0030246">
    <property type="term" value="F:carbohydrate binding"/>
    <property type="evidence" value="ECO:0007669"/>
    <property type="project" value="InterPro"/>
</dbReference>
<name>A0A124P9H6_9BURK</name>
<dbReference type="Gene3D" id="2.70.98.10">
    <property type="match status" value="1"/>
</dbReference>
<proteinExistence type="predicted"/>
<dbReference type="Gene3D" id="1.20.1610.10">
    <property type="entry name" value="alpha-1,2-mannosidases domains"/>
    <property type="match status" value="1"/>
</dbReference>
<evidence type="ECO:0000256" key="1">
    <source>
        <dbReference type="SAM" id="MobiDB-lite"/>
    </source>
</evidence>
<dbReference type="Pfam" id="PF07971">
    <property type="entry name" value="Glyco_hydro_92"/>
    <property type="match status" value="1"/>
</dbReference>
<dbReference type="PROSITE" id="PS51257">
    <property type="entry name" value="PROKAR_LIPOPROTEIN"/>
    <property type="match status" value="1"/>
</dbReference>
<dbReference type="GO" id="GO:0006516">
    <property type="term" value="P:glycoprotein catabolic process"/>
    <property type="evidence" value="ECO:0007669"/>
    <property type="project" value="TreeGrafter"/>
</dbReference>
<accession>A0A124P9H6</accession>
<dbReference type="GO" id="GO:0005829">
    <property type="term" value="C:cytosol"/>
    <property type="evidence" value="ECO:0007669"/>
    <property type="project" value="TreeGrafter"/>
</dbReference>
<dbReference type="InterPro" id="IPR012939">
    <property type="entry name" value="Glyco_hydro_92"/>
</dbReference>
<comment type="caution">
    <text evidence="5">The sequence shown here is derived from an EMBL/GenBank/DDBJ whole genome shotgun (WGS) entry which is preliminary data.</text>
</comment>
<dbReference type="InterPro" id="IPR050883">
    <property type="entry name" value="PNGase"/>
</dbReference>
<feature type="region of interest" description="Disordered" evidence="1">
    <location>
        <begin position="859"/>
        <end position="886"/>
    </location>
</feature>
<dbReference type="InterPro" id="IPR014718">
    <property type="entry name" value="GH-type_carb-bd"/>
</dbReference>
<protein>
    <submittedName>
        <fullName evidence="5">Alpha-mannosidase</fullName>
    </submittedName>
</protein>
<dbReference type="InterPro" id="IPR041371">
    <property type="entry name" value="GH92_N"/>
</dbReference>
<evidence type="ECO:0000313" key="6">
    <source>
        <dbReference type="Proteomes" id="UP000062788"/>
    </source>
</evidence>
<dbReference type="PANTHER" id="PTHR12143">
    <property type="entry name" value="PEPTIDE N-GLYCANASE PNGASE -RELATED"/>
    <property type="match status" value="1"/>
</dbReference>
<feature type="signal peptide" evidence="2">
    <location>
        <begin position="1"/>
        <end position="18"/>
    </location>
</feature>
<dbReference type="RefSeq" id="WP_059514623.1">
    <property type="nucleotide sequence ID" value="NZ_LOWA01000018.1"/>
</dbReference>
<evidence type="ECO:0000256" key="2">
    <source>
        <dbReference type="SAM" id="SignalP"/>
    </source>
</evidence>
<evidence type="ECO:0000313" key="5">
    <source>
        <dbReference type="EMBL" id="KVE28524.1"/>
    </source>
</evidence>
<evidence type="ECO:0000259" key="4">
    <source>
        <dbReference type="Pfam" id="PF17678"/>
    </source>
</evidence>
<dbReference type="Gene3D" id="1.20.1050.60">
    <property type="entry name" value="alpha-1,2-mannosidase"/>
    <property type="match status" value="1"/>
</dbReference>
<dbReference type="OrthoDB" id="9804511at2"/>